<accession>D7BEC1</accession>
<dbReference type="EMBL" id="CP002042">
    <property type="protein sequence ID" value="ADH64979.1"/>
    <property type="molecule type" value="Genomic_DNA"/>
</dbReference>
<gene>
    <name evidence="1" type="ordered locus">Mesil_3153</name>
</gene>
<organism evidence="1 2">
    <name type="scientific">Allomeiothermus silvanus (strain ATCC 700542 / DSM 9946 / NBRC 106475 / NCIMB 13440 / VI-R2)</name>
    <name type="common">Thermus silvanus</name>
    <dbReference type="NCBI Taxonomy" id="526227"/>
    <lineage>
        <taxon>Bacteria</taxon>
        <taxon>Thermotogati</taxon>
        <taxon>Deinococcota</taxon>
        <taxon>Deinococci</taxon>
        <taxon>Thermales</taxon>
        <taxon>Thermaceae</taxon>
        <taxon>Allomeiothermus</taxon>
    </lineage>
</organism>
<name>D7BEC1_ALLS1</name>
<keyword evidence="2" id="KW-1185">Reference proteome</keyword>
<sequence length="47" mass="5363">MLGQGNPAKGMRRLAESREAENLLKWLRNELEQVGLTGPEIENLLTW</sequence>
<evidence type="ECO:0000313" key="2">
    <source>
        <dbReference type="Proteomes" id="UP000001916"/>
    </source>
</evidence>
<reference evidence="1 2" key="1">
    <citation type="journal article" date="2010" name="Stand. Genomic Sci.">
        <title>Complete genome sequence of Meiothermus silvanus type strain (VI-R2).</title>
        <authorList>
            <person name="Sikorski J."/>
            <person name="Tindall B.J."/>
            <person name="Lowry S."/>
            <person name="Lucas S."/>
            <person name="Nolan M."/>
            <person name="Copeland A."/>
            <person name="Glavina Del Rio T."/>
            <person name="Tice H."/>
            <person name="Cheng J.F."/>
            <person name="Han C."/>
            <person name="Pitluck S."/>
            <person name="Liolios K."/>
            <person name="Ivanova N."/>
            <person name="Mavromatis K."/>
            <person name="Mikhailova N."/>
            <person name="Pati A."/>
            <person name="Goodwin L."/>
            <person name="Chen A."/>
            <person name="Palaniappan K."/>
            <person name="Land M."/>
            <person name="Hauser L."/>
            <person name="Chang Y.J."/>
            <person name="Jeffries C.D."/>
            <person name="Rohde M."/>
            <person name="Goker M."/>
            <person name="Woyke T."/>
            <person name="Bristow J."/>
            <person name="Eisen J.A."/>
            <person name="Markowitz V."/>
            <person name="Hugenholtz P."/>
            <person name="Kyrpides N.C."/>
            <person name="Klenk H.P."/>
            <person name="Lapidus A."/>
        </authorList>
    </citation>
    <scope>NUCLEOTIDE SEQUENCE [LARGE SCALE GENOMIC DNA]</scope>
    <source>
        <strain evidence="2">ATCC 700542 / DSM 9946 / VI-R2</strain>
    </source>
</reference>
<dbReference type="KEGG" id="msv:Mesil_3153"/>
<proteinExistence type="predicted"/>
<dbReference type="AlphaFoldDB" id="D7BEC1"/>
<dbReference type="Proteomes" id="UP000001916">
    <property type="component" value="Chromosome"/>
</dbReference>
<dbReference type="STRING" id="526227.Mesil_3153"/>
<evidence type="ECO:0000313" key="1">
    <source>
        <dbReference type="EMBL" id="ADH64979.1"/>
    </source>
</evidence>
<dbReference type="HOGENOM" id="CLU_3170043_0_0_0"/>
<protein>
    <submittedName>
        <fullName evidence="1">Uncharacterized protein</fullName>
    </submittedName>
</protein>